<proteinExistence type="predicted"/>
<organism evidence="2 3">
    <name type="scientific">Prorocentrum cordatum</name>
    <dbReference type="NCBI Taxonomy" id="2364126"/>
    <lineage>
        <taxon>Eukaryota</taxon>
        <taxon>Sar</taxon>
        <taxon>Alveolata</taxon>
        <taxon>Dinophyceae</taxon>
        <taxon>Prorocentrales</taxon>
        <taxon>Prorocentraceae</taxon>
        <taxon>Prorocentrum</taxon>
    </lineage>
</organism>
<evidence type="ECO:0000313" key="3">
    <source>
        <dbReference type="Proteomes" id="UP001189429"/>
    </source>
</evidence>
<evidence type="ECO:0000256" key="1">
    <source>
        <dbReference type="SAM" id="MobiDB-lite"/>
    </source>
</evidence>
<feature type="compositionally biased region" description="Basic and acidic residues" evidence="1">
    <location>
        <begin position="44"/>
        <end position="60"/>
    </location>
</feature>
<accession>A0ABN9RF85</accession>
<keyword evidence="3" id="KW-1185">Reference proteome</keyword>
<evidence type="ECO:0000313" key="2">
    <source>
        <dbReference type="EMBL" id="CAK0817700.1"/>
    </source>
</evidence>
<protein>
    <submittedName>
        <fullName evidence="2">Uncharacterized protein</fullName>
    </submittedName>
</protein>
<sequence length="66" mass="7382">GELGEAFSHVTQGKGKGQIDAATFLQGMHAFAQHLQPHLSVDLRRPSKDMNEQMKNRPSEVLRLNK</sequence>
<gene>
    <name evidence="2" type="ORF">PCOR1329_LOCUS20216</name>
</gene>
<feature type="non-terminal residue" evidence="2">
    <location>
        <position position="66"/>
    </location>
</feature>
<feature type="region of interest" description="Disordered" evidence="1">
    <location>
        <begin position="44"/>
        <end position="66"/>
    </location>
</feature>
<reference evidence="2" key="1">
    <citation type="submission" date="2023-10" db="EMBL/GenBank/DDBJ databases">
        <authorList>
            <person name="Chen Y."/>
            <person name="Shah S."/>
            <person name="Dougan E. K."/>
            <person name="Thang M."/>
            <person name="Chan C."/>
        </authorList>
    </citation>
    <scope>NUCLEOTIDE SEQUENCE [LARGE SCALE GENOMIC DNA]</scope>
</reference>
<name>A0ABN9RF85_9DINO</name>
<dbReference type="EMBL" id="CAUYUJ010006535">
    <property type="protein sequence ID" value="CAK0817700.1"/>
    <property type="molecule type" value="Genomic_DNA"/>
</dbReference>
<comment type="caution">
    <text evidence="2">The sequence shown here is derived from an EMBL/GenBank/DDBJ whole genome shotgun (WGS) entry which is preliminary data.</text>
</comment>
<feature type="non-terminal residue" evidence="2">
    <location>
        <position position="1"/>
    </location>
</feature>
<dbReference type="Proteomes" id="UP001189429">
    <property type="component" value="Unassembled WGS sequence"/>
</dbReference>